<keyword evidence="4" id="KW-1185">Reference proteome</keyword>
<dbReference type="InterPro" id="IPR038109">
    <property type="entry name" value="DNA_bind_recomb_sf"/>
</dbReference>
<dbReference type="InterPro" id="IPR050639">
    <property type="entry name" value="SSR_resolvase"/>
</dbReference>
<organism evidence="3 4">
    <name type="scientific">Iodidimonas gelatinilytica</name>
    <dbReference type="NCBI Taxonomy" id="1236966"/>
    <lineage>
        <taxon>Bacteria</taxon>
        <taxon>Pseudomonadati</taxon>
        <taxon>Pseudomonadota</taxon>
        <taxon>Alphaproteobacteria</taxon>
        <taxon>Iodidimonadales</taxon>
        <taxon>Iodidimonadaceae</taxon>
        <taxon>Iodidimonas</taxon>
    </lineage>
</organism>
<evidence type="ECO:0000313" key="4">
    <source>
        <dbReference type="Proteomes" id="UP000325187"/>
    </source>
</evidence>
<dbReference type="EMBL" id="BKCM01000017">
    <property type="protein sequence ID" value="GER02104.1"/>
    <property type="molecule type" value="Genomic_DNA"/>
</dbReference>
<reference evidence="3 4" key="1">
    <citation type="submission" date="2019-09" db="EMBL/GenBank/DDBJ databases">
        <title>NBRP : Genome information of microbial organism related human and environment.</title>
        <authorList>
            <person name="Hattori M."/>
            <person name="Oshima K."/>
            <person name="Inaba H."/>
            <person name="Suda W."/>
            <person name="Sakamoto M."/>
            <person name="Iino T."/>
            <person name="Kitahara M."/>
            <person name="Oshida Y."/>
            <person name="Iida T."/>
            <person name="Kudo T."/>
            <person name="Itoh T."/>
            <person name="Ohkuma M."/>
        </authorList>
    </citation>
    <scope>NUCLEOTIDE SEQUENCE [LARGE SCALE GENOMIC DNA]</scope>
    <source>
        <strain evidence="3 4">Mie-1</strain>
    </source>
</reference>
<dbReference type="PROSITE" id="PS51736">
    <property type="entry name" value="RECOMBINASES_3"/>
    <property type="match status" value="1"/>
</dbReference>
<dbReference type="GO" id="GO:0003677">
    <property type="term" value="F:DNA binding"/>
    <property type="evidence" value="ECO:0007669"/>
    <property type="project" value="InterPro"/>
</dbReference>
<gene>
    <name evidence="3" type="ORF">JCM17845_27270</name>
</gene>
<dbReference type="AlphaFoldDB" id="A0A5A7N306"/>
<feature type="domain" description="Resolvase/invertase-type recombinase catalytic" evidence="1">
    <location>
        <begin position="2"/>
        <end position="152"/>
    </location>
</feature>
<dbReference type="SUPFAM" id="SSF53041">
    <property type="entry name" value="Resolvase-like"/>
    <property type="match status" value="1"/>
</dbReference>
<dbReference type="RefSeq" id="WP_371863803.1">
    <property type="nucleotide sequence ID" value="NZ_BKCM01000017.1"/>
</dbReference>
<dbReference type="InterPro" id="IPR036162">
    <property type="entry name" value="Resolvase-like_N_sf"/>
</dbReference>
<dbReference type="InterPro" id="IPR006119">
    <property type="entry name" value="Resolv_N"/>
</dbReference>
<protein>
    <submittedName>
        <fullName evidence="3">Resolvase</fullName>
    </submittedName>
</protein>
<name>A0A5A7N306_9PROT</name>
<proteinExistence type="predicted"/>
<dbReference type="PANTHER" id="PTHR30461">
    <property type="entry name" value="DNA-INVERTASE FROM LAMBDOID PROPHAGE"/>
    <property type="match status" value="1"/>
</dbReference>
<dbReference type="GO" id="GO:0000150">
    <property type="term" value="F:DNA strand exchange activity"/>
    <property type="evidence" value="ECO:0007669"/>
    <property type="project" value="InterPro"/>
</dbReference>
<dbReference type="Pfam" id="PF00239">
    <property type="entry name" value="Resolvase"/>
    <property type="match status" value="1"/>
</dbReference>
<sequence length="541" mass="60334">MRVALYARYSSDKQSEHSIEDQIALVTKRLAAEGHSVEEVFTDYAISGSSANRPGFQAMLKAVKADPERFPMIAAEALDRLSRNQADIARLYEEMVYLGVTIWTAEEGRVDELHIGLKGTMNALFLKSLKEKIRRGQVGQVKRGKSAGGKAYGYDVVTHVDARGQVERGDRVINEEEAQVVRQIFQDYVAGLSPGAIAKSLNGAGIASPQGGIWRASTINGNRKRGMGFLHNRLYIGELVYNRVRMVKDPETGKRVSRPNPKSEWIIEAVPNLRIIDDETWAKAQARKAQHADRPTHRQRRAKTLLQGLVHCAECGGRYTQKNKDYIYCMNAKEARNCTNTRGIKRAEIEERVLSVLRFALQNERFVNIFKQEFNAALKDMTSGQAEKAKRAEKQIKALDKQIGNIIDAIAEGIGTPAIKQKLIDLSAEREIAEMKSKAPCLTAHLPETHEVLNRYGDIVGTLDSRTLNQMSDSHRKIAIDRIQRMTDTITVSPAPMQKNPEVTFSANFNALISFGFGEEIAKVQRLLVAEEGLEPPTPGL</sequence>
<dbReference type="InterPro" id="IPR025827">
    <property type="entry name" value="Zn_ribbon_recom_dom"/>
</dbReference>
<evidence type="ECO:0000259" key="1">
    <source>
        <dbReference type="PROSITE" id="PS51736"/>
    </source>
</evidence>
<feature type="domain" description="Recombinase" evidence="2">
    <location>
        <begin position="151"/>
        <end position="294"/>
    </location>
</feature>
<dbReference type="PROSITE" id="PS51737">
    <property type="entry name" value="RECOMBINASE_DNA_BIND"/>
    <property type="match status" value="1"/>
</dbReference>
<evidence type="ECO:0000259" key="2">
    <source>
        <dbReference type="PROSITE" id="PS51737"/>
    </source>
</evidence>
<dbReference type="Proteomes" id="UP000325187">
    <property type="component" value="Unassembled WGS sequence"/>
</dbReference>
<comment type="caution">
    <text evidence="3">The sequence shown here is derived from an EMBL/GenBank/DDBJ whole genome shotgun (WGS) entry which is preliminary data.</text>
</comment>
<dbReference type="Gene3D" id="3.40.50.1390">
    <property type="entry name" value="Resolvase, N-terminal catalytic domain"/>
    <property type="match status" value="1"/>
</dbReference>
<dbReference type="CDD" id="cd00338">
    <property type="entry name" value="Ser_Recombinase"/>
    <property type="match status" value="1"/>
</dbReference>
<accession>A0A5A7N306</accession>
<dbReference type="Pfam" id="PF13408">
    <property type="entry name" value="Zn_ribbon_recom"/>
    <property type="match status" value="1"/>
</dbReference>
<dbReference type="InterPro" id="IPR011109">
    <property type="entry name" value="DNA_bind_recombinase_dom"/>
</dbReference>
<dbReference type="Gene3D" id="3.90.1750.20">
    <property type="entry name" value="Putative Large Serine Recombinase, Chain B, Domain 2"/>
    <property type="match status" value="1"/>
</dbReference>
<dbReference type="Pfam" id="PF07508">
    <property type="entry name" value="Recombinase"/>
    <property type="match status" value="1"/>
</dbReference>
<dbReference type="PANTHER" id="PTHR30461:SF23">
    <property type="entry name" value="DNA RECOMBINASE-RELATED"/>
    <property type="match status" value="1"/>
</dbReference>
<evidence type="ECO:0000313" key="3">
    <source>
        <dbReference type="EMBL" id="GER02104.1"/>
    </source>
</evidence>
<dbReference type="SMART" id="SM00857">
    <property type="entry name" value="Resolvase"/>
    <property type="match status" value="1"/>
</dbReference>